<keyword evidence="6 9" id="KW-0482">Metalloprotease</keyword>
<keyword evidence="4 9" id="KW-0378">Hydrolase</keyword>
<dbReference type="SUPFAM" id="SSF48452">
    <property type="entry name" value="TPR-like"/>
    <property type="match status" value="1"/>
</dbReference>
<keyword evidence="10" id="KW-1185">Reference proteome</keyword>
<evidence type="ECO:0000256" key="6">
    <source>
        <dbReference type="ARBA" id="ARBA00023049"/>
    </source>
</evidence>
<dbReference type="EMBL" id="JBHRTR010000023">
    <property type="protein sequence ID" value="MFC3227529.1"/>
    <property type="molecule type" value="Genomic_DNA"/>
</dbReference>
<accession>A0ABV7KZC3</accession>
<evidence type="ECO:0000256" key="5">
    <source>
        <dbReference type="ARBA" id="ARBA00022833"/>
    </source>
</evidence>
<evidence type="ECO:0000259" key="8">
    <source>
        <dbReference type="Pfam" id="PF01435"/>
    </source>
</evidence>
<comment type="caution">
    <text evidence="9">The sequence shown here is derived from an EMBL/GenBank/DDBJ whole genome shotgun (WGS) entry which is preliminary data.</text>
</comment>
<dbReference type="Pfam" id="PF01435">
    <property type="entry name" value="Peptidase_M48"/>
    <property type="match status" value="1"/>
</dbReference>
<evidence type="ECO:0000256" key="7">
    <source>
        <dbReference type="SAM" id="SignalP"/>
    </source>
</evidence>
<evidence type="ECO:0000256" key="4">
    <source>
        <dbReference type="ARBA" id="ARBA00022801"/>
    </source>
</evidence>
<keyword evidence="3" id="KW-0479">Metal-binding</keyword>
<dbReference type="RefSeq" id="WP_379899753.1">
    <property type="nucleotide sequence ID" value="NZ_JBHRTR010000023.1"/>
</dbReference>
<gene>
    <name evidence="9" type="ORF">ACFOGJ_09825</name>
</gene>
<feature type="signal peptide" evidence="7">
    <location>
        <begin position="1"/>
        <end position="24"/>
    </location>
</feature>
<dbReference type="InterPro" id="IPR001915">
    <property type="entry name" value="Peptidase_M48"/>
</dbReference>
<organism evidence="9 10">
    <name type="scientific">Marinibaculum pumilum</name>
    <dbReference type="NCBI Taxonomy" id="1766165"/>
    <lineage>
        <taxon>Bacteria</taxon>
        <taxon>Pseudomonadati</taxon>
        <taxon>Pseudomonadota</taxon>
        <taxon>Alphaproteobacteria</taxon>
        <taxon>Rhodospirillales</taxon>
        <taxon>Rhodospirillaceae</taxon>
        <taxon>Marinibaculum</taxon>
    </lineage>
</organism>
<evidence type="ECO:0000313" key="10">
    <source>
        <dbReference type="Proteomes" id="UP001595528"/>
    </source>
</evidence>
<dbReference type="EC" id="3.4.24.-" evidence="9"/>
<dbReference type="PANTHER" id="PTHR22726">
    <property type="entry name" value="METALLOENDOPEPTIDASE OMA1"/>
    <property type="match status" value="1"/>
</dbReference>
<dbReference type="InterPro" id="IPR051156">
    <property type="entry name" value="Mito/Outer_Membr_Metalloprot"/>
</dbReference>
<dbReference type="CDD" id="cd07324">
    <property type="entry name" value="M48C_Oma1-like"/>
    <property type="match status" value="1"/>
</dbReference>
<keyword evidence="7" id="KW-0732">Signal</keyword>
<sequence length="451" mass="49086">MRYAVNLVMAIGLAAALLLPASEARSVSLIRDAEIEWVIRDWSEPIFRAAGLNPDAITVHLVDDRSLNAFVAGGQRIFINTGLLQRVRTPNELIGVIAHETGHIAGGHLARFHDATKNATATSILGMVLGAAAMIAGAPQAAGAALLGSQQIAQRSFLQFTRTQESSADQAAATYLQDTGQSVQGLVDFLEVLGDQEALLSSRQDPYVRTHPLSRERVSALQNRAARQAQVRPDSATDKLHLALIQAKLDGYLNGLQATLRKWPESDTSLPARYARAFAYYRTADMSRALPLVDSLIAEQPDYAFFHELKGQILLESGRVEESIPPYRDAVRLAPQESLLQTGLAQALLATENPAHLAEAEQALNSSLRQDPDSPNAWRQLAIAEGRSGDLGQSALANAEYFFRTGNYRDAYGQAQRAARMIPAGAPGQVRATDIEAEAKRLLEEQQQKRR</sequence>
<dbReference type="InterPro" id="IPR011990">
    <property type="entry name" value="TPR-like_helical_dom_sf"/>
</dbReference>
<protein>
    <submittedName>
        <fullName evidence="9">M48 family metalloprotease</fullName>
        <ecNumber evidence="9">3.4.24.-</ecNumber>
    </submittedName>
</protein>
<feature type="domain" description="Peptidase M48" evidence="8">
    <location>
        <begin position="44"/>
        <end position="224"/>
    </location>
</feature>
<evidence type="ECO:0000256" key="3">
    <source>
        <dbReference type="ARBA" id="ARBA00022723"/>
    </source>
</evidence>
<evidence type="ECO:0000256" key="1">
    <source>
        <dbReference type="ARBA" id="ARBA00001947"/>
    </source>
</evidence>
<dbReference type="Gene3D" id="3.30.2010.10">
    <property type="entry name" value="Metalloproteases ('zincins'), catalytic domain"/>
    <property type="match status" value="1"/>
</dbReference>
<keyword evidence="5" id="KW-0862">Zinc</keyword>
<proteinExistence type="predicted"/>
<keyword evidence="2" id="KW-0645">Protease</keyword>
<dbReference type="PANTHER" id="PTHR22726:SF1">
    <property type="entry name" value="METALLOENDOPEPTIDASE OMA1, MITOCHONDRIAL"/>
    <property type="match status" value="1"/>
</dbReference>
<evidence type="ECO:0000313" key="9">
    <source>
        <dbReference type="EMBL" id="MFC3227529.1"/>
    </source>
</evidence>
<comment type="cofactor">
    <cofactor evidence="1">
        <name>Zn(2+)</name>
        <dbReference type="ChEBI" id="CHEBI:29105"/>
    </cofactor>
</comment>
<dbReference type="GO" id="GO:0008237">
    <property type="term" value="F:metallopeptidase activity"/>
    <property type="evidence" value="ECO:0007669"/>
    <property type="project" value="UniProtKB-KW"/>
</dbReference>
<evidence type="ECO:0000256" key="2">
    <source>
        <dbReference type="ARBA" id="ARBA00022670"/>
    </source>
</evidence>
<feature type="chain" id="PRO_5046437890" evidence="7">
    <location>
        <begin position="25"/>
        <end position="451"/>
    </location>
</feature>
<dbReference type="Proteomes" id="UP001595528">
    <property type="component" value="Unassembled WGS sequence"/>
</dbReference>
<dbReference type="Gene3D" id="1.25.40.10">
    <property type="entry name" value="Tetratricopeptide repeat domain"/>
    <property type="match status" value="1"/>
</dbReference>
<reference evidence="10" key="1">
    <citation type="journal article" date="2019" name="Int. J. Syst. Evol. Microbiol.">
        <title>The Global Catalogue of Microorganisms (GCM) 10K type strain sequencing project: providing services to taxonomists for standard genome sequencing and annotation.</title>
        <authorList>
            <consortium name="The Broad Institute Genomics Platform"/>
            <consortium name="The Broad Institute Genome Sequencing Center for Infectious Disease"/>
            <person name="Wu L."/>
            <person name="Ma J."/>
        </authorList>
    </citation>
    <scope>NUCLEOTIDE SEQUENCE [LARGE SCALE GENOMIC DNA]</scope>
    <source>
        <strain evidence="10">KCTC 42964</strain>
    </source>
</reference>
<name>A0ABV7KZC3_9PROT</name>